<comment type="similarity">
    <text evidence="1 2">Belongs to the Dps family.</text>
</comment>
<dbReference type="InterPro" id="IPR002177">
    <property type="entry name" value="DPS_DNA-bd"/>
</dbReference>
<organism evidence="4">
    <name type="scientific">Pseudarthrobacter sulfonivorans</name>
    <dbReference type="NCBI Taxonomy" id="121292"/>
    <lineage>
        <taxon>Bacteria</taxon>
        <taxon>Bacillati</taxon>
        <taxon>Actinomycetota</taxon>
        <taxon>Actinomycetes</taxon>
        <taxon>Micrococcales</taxon>
        <taxon>Micrococcaceae</taxon>
        <taxon>Pseudarthrobacter</taxon>
    </lineage>
</organism>
<evidence type="ECO:0000313" key="4">
    <source>
        <dbReference type="EMBL" id="ALV40828.1"/>
    </source>
</evidence>
<dbReference type="Gene3D" id="1.20.1260.10">
    <property type="match status" value="1"/>
</dbReference>
<evidence type="ECO:0000256" key="1">
    <source>
        <dbReference type="ARBA" id="ARBA00009497"/>
    </source>
</evidence>
<dbReference type="PIRSF" id="PIRSF005900">
    <property type="entry name" value="Dps"/>
    <property type="match status" value="1"/>
</dbReference>
<evidence type="ECO:0000313" key="5">
    <source>
        <dbReference type="Proteomes" id="UP000065151"/>
    </source>
</evidence>
<name>A0A0U3QVF3_9MICC</name>
<dbReference type="GO" id="GO:0016722">
    <property type="term" value="F:oxidoreductase activity, acting on metal ions"/>
    <property type="evidence" value="ECO:0007669"/>
    <property type="project" value="InterPro"/>
</dbReference>
<gene>
    <name evidence="4" type="ORF">AU252_06330</name>
</gene>
<proteinExistence type="inferred from homology"/>
<dbReference type="AlphaFoldDB" id="A0A0U3QVF3"/>
<dbReference type="PROSITE" id="PS00818">
    <property type="entry name" value="DPS_1"/>
    <property type="match status" value="1"/>
</dbReference>
<dbReference type="KEGG" id="psul:AU252_06330"/>
<dbReference type="InterPro" id="IPR023188">
    <property type="entry name" value="DPS_DNA-bd_CS"/>
</dbReference>
<accession>A0A0U3QVF3</accession>
<sequence length="159" mass="17445">MKASPTLTNNLQAVLADLIELHIQGKQAHWNIVGTNFRDLHLQLDEIVDAARQFADDMAERMRALHALPDGRSATVAKSTSLAQFPEGLINTKDAIERIVAALEAAVGTMRKVHDEVDDEDPTTADLLHEFIAKLEQYAWMVNAETMKASASVTAPDAK</sequence>
<feature type="domain" description="Ferritin/DPS" evidence="3">
    <location>
        <begin position="9"/>
        <end position="144"/>
    </location>
</feature>
<dbReference type="Proteomes" id="UP000065151">
    <property type="component" value="Chromosome"/>
</dbReference>
<dbReference type="CDD" id="cd01043">
    <property type="entry name" value="DPS"/>
    <property type="match status" value="1"/>
</dbReference>
<protein>
    <submittedName>
        <fullName evidence="4">DNA starvation/stationary phase protection protein</fullName>
    </submittedName>
</protein>
<dbReference type="PANTHER" id="PTHR42932">
    <property type="entry name" value="GENERAL STRESS PROTEIN 20U"/>
    <property type="match status" value="1"/>
</dbReference>
<evidence type="ECO:0000256" key="2">
    <source>
        <dbReference type="RuleBase" id="RU003875"/>
    </source>
</evidence>
<dbReference type="PRINTS" id="PR01346">
    <property type="entry name" value="HELNAPAPROT"/>
</dbReference>
<dbReference type="InterPro" id="IPR012347">
    <property type="entry name" value="Ferritin-like"/>
</dbReference>
<dbReference type="RefSeq" id="WP_058929996.1">
    <property type="nucleotide sequence ID" value="NZ_CP013747.1"/>
</dbReference>
<dbReference type="InterPro" id="IPR009078">
    <property type="entry name" value="Ferritin-like_SF"/>
</dbReference>
<dbReference type="GO" id="GO:0008199">
    <property type="term" value="F:ferric iron binding"/>
    <property type="evidence" value="ECO:0007669"/>
    <property type="project" value="InterPro"/>
</dbReference>
<dbReference type="InterPro" id="IPR008331">
    <property type="entry name" value="Ferritin_DPS_dom"/>
</dbReference>
<evidence type="ECO:0000259" key="3">
    <source>
        <dbReference type="Pfam" id="PF00210"/>
    </source>
</evidence>
<reference evidence="4 5" key="1">
    <citation type="submission" date="2015-12" db="EMBL/GenBank/DDBJ databases">
        <authorList>
            <person name="Shamseldin A."/>
            <person name="Moawad H."/>
            <person name="Abd El-Rahim W.M."/>
            <person name="Sadowsky M.J."/>
        </authorList>
    </citation>
    <scope>NUCLEOTIDE SEQUENCE [LARGE SCALE GENOMIC DNA]</scope>
    <source>
        <strain evidence="4 5">Ar51</strain>
    </source>
</reference>
<dbReference type="STRING" id="121292.AU252_06330"/>
<dbReference type="PANTHER" id="PTHR42932:SF2">
    <property type="entry name" value="DNA PROTECTION DURING STARVATION PROTEIN 1"/>
    <property type="match status" value="1"/>
</dbReference>
<dbReference type="EMBL" id="CP013747">
    <property type="protein sequence ID" value="ALV40828.1"/>
    <property type="molecule type" value="Genomic_DNA"/>
</dbReference>
<dbReference type="SUPFAM" id="SSF47240">
    <property type="entry name" value="Ferritin-like"/>
    <property type="match status" value="1"/>
</dbReference>
<dbReference type="Pfam" id="PF00210">
    <property type="entry name" value="Ferritin"/>
    <property type="match status" value="1"/>
</dbReference>